<dbReference type="Proteomes" id="UP000746751">
    <property type="component" value="Unassembled WGS sequence"/>
</dbReference>
<evidence type="ECO:0000313" key="3">
    <source>
        <dbReference type="Proteomes" id="UP000746751"/>
    </source>
</evidence>
<evidence type="ECO:0000256" key="1">
    <source>
        <dbReference type="SAM" id="MobiDB-lite"/>
    </source>
</evidence>
<protein>
    <submittedName>
        <fullName evidence="2">Uncharacterized protein</fullName>
    </submittedName>
</protein>
<dbReference type="EMBL" id="DYVF01000041">
    <property type="protein sequence ID" value="HJG30934.1"/>
    <property type="molecule type" value="Genomic_DNA"/>
</dbReference>
<organism evidence="2 3">
    <name type="scientific">Collinsella ihumii</name>
    <dbReference type="NCBI Taxonomy" id="1720204"/>
    <lineage>
        <taxon>Bacteria</taxon>
        <taxon>Bacillati</taxon>
        <taxon>Actinomycetota</taxon>
        <taxon>Coriobacteriia</taxon>
        <taxon>Coriobacteriales</taxon>
        <taxon>Coriobacteriaceae</taxon>
        <taxon>Collinsella</taxon>
    </lineage>
</organism>
<sequence>MADSTARDRDALADRELEQASGGMSIDEIRDLTDSYRNFLEHANNAAKTASALLKDQAQRL</sequence>
<gene>
    <name evidence="2" type="ORF">K8U80_06015</name>
</gene>
<reference evidence="2" key="1">
    <citation type="journal article" date="2021" name="PeerJ">
        <title>Extensive microbial diversity within the chicken gut microbiome revealed by metagenomics and culture.</title>
        <authorList>
            <person name="Gilroy R."/>
            <person name="Ravi A."/>
            <person name="Getino M."/>
            <person name="Pursley I."/>
            <person name="Horton D.L."/>
            <person name="Alikhan N.F."/>
            <person name="Baker D."/>
            <person name="Gharbi K."/>
            <person name="Hall N."/>
            <person name="Watson M."/>
            <person name="Adriaenssens E.M."/>
            <person name="Foster-Nyarko E."/>
            <person name="Jarju S."/>
            <person name="Secka A."/>
            <person name="Antonio M."/>
            <person name="Oren A."/>
            <person name="Chaudhuri R.R."/>
            <person name="La Ragione R."/>
            <person name="Hildebrand F."/>
            <person name="Pallen M.J."/>
        </authorList>
    </citation>
    <scope>NUCLEOTIDE SEQUENCE</scope>
    <source>
        <strain evidence="2">ChiGjej2B2-7701</strain>
    </source>
</reference>
<evidence type="ECO:0000313" key="2">
    <source>
        <dbReference type="EMBL" id="HJG30934.1"/>
    </source>
</evidence>
<accession>A0A921IQN9</accession>
<dbReference type="AlphaFoldDB" id="A0A921IQN9"/>
<reference evidence="2" key="2">
    <citation type="submission" date="2021-09" db="EMBL/GenBank/DDBJ databases">
        <authorList>
            <person name="Gilroy R."/>
        </authorList>
    </citation>
    <scope>NUCLEOTIDE SEQUENCE</scope>
    <source>
        <strain evidence="2">ChiGjej2B2-7701</strain>
    </source>
</reference>
<feature type="compositionally biased region" description="Basic and acidic residues" evidence="1">
    <location>
        <begin position="1"/>
        <end position="18"/>
    </location>
</feature>
<comment type="caution">
    <text evidence="2">The sequence shown here is derived from an EMBL/GenBank/DDBJ whole genome shotgun (WGS) entry which is preliminary data.</text>
</comment>
<name>A0A921IQN9_9ACTN</name>
<proteinExistence type="predicted"/>
<feature type="region of interest" description="Disordered" evidence="1">
    <location>
        <begin position="1"/>
        <end position="25"/>
    </location>
</feature>